<dbReference type="InterPro" id="IPR000835">
    <property type="entry name" value="HTH_MarR-typ"/>
</dbReference>
<evidence type="ECO:0000256" key="2">
    <source>
        <dbReference type="ARBA" id="ARBA00023125"/>
    </source>
</evidence>
<dbReference type="STRING" id="476652.DEAC_c35840"/>
<dbReference type="EMBL" id="LDZY01000014">
    <property type="protein sequence ID" value="KLU64382.1"/>
    <property type="molecule type" value="Genomic_DNA"/>
</dbReference>
<dbReference type="GO" id="GO:0003677">
    <property type="term" value="F:DNA binding"/>
    <property type="evidence" value="ECO:0007669"/>
    <property type="project" value="UniProtKB-KW"/>
</dbReference>
<dbReference type="GO" id="GO:0003700">
    <property type="term" value="F:DNA-binding transcription factor activity"/>
    <property type="evidence" value="ECO:0007669"/>
    <property type="project" value="InterPro"/>
</dbReference>
<dbReference type="PROSITE" id="PS50995">
    <property type="entry name" value="HTH_MARR_2"/>
    <property type="match status" value="1"/>
</dbReference>
<protein>
    <submittedName>
        <fullName evidence="5">Transcriptional regulator SlyA</fullName>
    </submittedName>
</protein>
<keyword evidence="3" id="KW-0804">Transcription</keyword>
<keyword evidence="6" id="KW-1185">Reference proteome</keyword>
<keyword evidence="1" id="KW-0805">Transcription regulation</keyword>
<organism evidence="5 6">
    <name type="scientific">Desulfosporosinus acididurans</name>
    <dbReference type="NCBI Taxonomy" id="476652"/>
    <lineage>
        <taxon>Bacteria</taxon>
        <taxon>Bacillati</taxon>
        <taxon>Bacillota</taxon>
        <taxon>Clostridia</taxon>
        <taxon>Eubacteriales</taxon>
        <taxon>Desulfitobacteriaceae</taxon>
        <taxon>Desulfosporosinus</taxon>
    </lineage>
</organism>
<dbReference type="SMART" id="SM00347">
    <property type="entry name" value="HTH_MARR"/>
    <property type="match status" value="1"/>
</dbReference>
<name>A0A0J1FLY2_9FIRM</name>
<reference evidence="5 6" key="1">
    <citation type="submission" date="2015-06" db="EMBL/GenBank/DDBJ databases">
        <title>Draft genome of the moderately acidophilic sulfate reducer Candidatus Desulfosporosinus acididurans strain M1.</title>
        <authorList>
            <person name="Poehlein A."/>
            <person name="Petzsch P."/>
            <person name="Johnson B.D."/>
            <person name="Schloemann M."/>
            <person name="Daniel R."/>
            <person name="Muehling M."/>
        </authorList>
    </citation>
    <scope>NUCLEOTIDE SEQUENCE [LARGE SCALE GENOMIC DNA]</scope>
    <source>
        <strain evidence="5 6">M1</strain>
    </source>
</reference>
<proteinExistence type="predicted"/>
<evidence type="ECO:0000313" key="5">
    <source>
        <dbReference type="EMBL" id="KLU64382.1"/>
    </source>
</evidence>
<evidence type="ECO:0000256" key="1">
    <source>
        <dbReference type="ARBA" id="ARBA00023015"/>
    </source>
</evidence>
<dbReference type="PANTHER" id="PTHR42756">
    <property type="entry name" value="TRANSCRIPTIONAL REGULATOR, MARR"/>
    <property type="match status" value="1"/>
</dbReference>
<feature type="domain" description="HTH marR-type" evidence="4">
    <location>
        <begin position="8"/>
        <end position="140"/>
    </location>
</feature>
<dbReference type="PRINTS" id="PR00598">
    <property type="entry name" value="HTHMARR"/>
</dbReference>
<comment type="caution">
    <text evidence="5">The sequence shown here is derived from an EMBL/GenBank/DDBJ whole genome shotgun (WGS) entry which is preliminary data.</text>
</comment>
<evidence type="ECO:0000256" key="3">
    <source>
        <dbReference type="ARBA" id="ARBA00023163"/>
    </source>
</evidence>
<gene>
    <name evidence="5" type="primary">slyA_3</name>
    <name evidence="5" type="ORF">DEAC_c35840</name>
</gene>
<dbReference type="PANTHER" id="PTHR42756:SF1">
    <property type="entry name" value="TRANSCRIPTIONAL REPRESSOR OF EMRAB OPERON"/>
    <property type="match status" value="1"/>
</dbReference>
<dbReference type="Proteomes" id="UP000036356">
    <property type="component" value="Unassembled WGS sequence"/>
</dbReference>
<evidence type="ECO:0000259" key="4">
    <source>
        <dbReference type="PROSITE" id="PS50995"/>
    </source>
</evidence>
<dbReference type="SUPFAM" id="SSF46785">
    <property type="entry name" value="Winged helix' DNA-binding domain"/>
    <property type="match status" value="1"/>
</dbReference>
<keyword evidence="2" id="KW-0238">DNA-binding</keyword>
<dbReference type="RefSeq" id="WP_242847193.1">
    <property type="nucleotide sequence ID" value="NZ_LDZY01000014.1"/>
</dbReference>
<dbReference type="InterPro" id="IPR036388">
    <property type="entry name" value="WH-like_DNA-bd_sf"/>
</dbReference>
<evidence type="ECO:0000313" key="6">
    <source>
        <dbReference type="Proteomes" id="UP000036356"/>
    </source>
</evidence>
<accession>A0A0J1FLY2</accession>
<dbReference type="Gene3D" id="1.10.10.10">
    <property type="entry name" value="Winged helix-like DNA-binding domain superfamily/Winged helix DNA-binding domain"/>
    <property type="match status" value="1"/>
</dbReference>
<sequence>MYMFTTYDESVGQLTNQTNKLIMRYLNSKLELYDITLEQWIVLLKLSQQDKITQKKLAENVDKDQPTLARILDILERKKLVERKPNEKDRRAFSVQMTEKGINLKKHVTPLLENLFATIVEGISDEEMETYKRVLLKINRNITIQEKVEK</sequence>
<dbReference type="Pfam" id="PF01047">
    <property type="entry name" value="MarR"/>
    <property type="match status" value="1"/>
</dbReference>
<dbReference type="PATRIC" id="fig|476652.3.peg.3780"/>
<dbReference type="AlphaFoldDB" id="A0A0J1FLY2"/>
<dbReference type="InterPro" id="IPR036390">
    <property type="entry name" value="WH_DNA-bd_sf"/>
</dbReference>